<sequence length="169" mass="19212">MSGTLVVADFVVGASHAGSNSGVGWARKKVRRRLDVLPDIKDPIVDENERQIPVATMAKASYKATLMGSSTFFDVNASKNNGIQRRVEKECYRPWMIVERRHGGMVEVWETRVDDNNFVEVMILTLVAMMRICIDFVVFPLAIYASPQPMQRRLLWHFLDSIAKIVEEL</sequence>
<gene>
    <name evidence="2" type="ORF">J1N35_023047</name>
</gene>
<proteinExistence type="predicted"/>
<dbReference type="AlphaFoldDB" id="A0A9D4A1Q6"/>
<evidence type="ECO:0000256" key="1">
    <source>
        <dbReference type="SAM" id="Phobius"/>
    </source>
</evidence>
<organism evidence="2 3">
    <name type="scientific">Gossypium stocksii</name>
    <dbReference type="NCBI Taxonomy" id="47602"/>
    <lineage>
        <taxon>Eukaryota</taxon>
        <taxon>Viridiplantae</taxon>
        <taxon>Streptophyta</taxon>
        <taxon>Embryophyta</taxon>
        <taxon>Tracheophyta</taxon>
        <taxon>Spermatophyta</taxon>
        <taxon>Magnoliopsida</taxon>
        <taxon>eudicotyledons</taxon>
        <taxon>Gunneridae</taxon>
        <taxon>Pentapetalae</taxon>
        <taxon>rosids</taxon>
        <taxon>malvids</taxon>
        <taxon>Malvales</taxon>
        <taxon>Malvaceae</taxon>
        <taxon>Malvoideae</taxon>
        <taxon>Gossypium</taxon>
    </lineage>
</organism>
<dbReference type="OrthoDB" id="1001704at2759"/>
<keyword evidence="1" id="KW-1133">Transmembrane helix</keyword>
<keyword evidence="1" id="KW-0472">Membrane</keyword>
<evidence type="ECO:0000313" key="3">
    <source>
        <dbReference type="Proteomes" id="UP000828251"/>
    </source>
</evidence>
<keyword evidence="3" id="KW-1185">Reference proteome</keyword>
<accession>A0A9D4A1Q6</accession>
<dbReference type="Proteomes" id="UP000828251">
    <property type="component" value="Unassembled WGS sequence"/>
</dbReference>
<keyword evidence="1" id="KW-0812">Transmembrane</keyword>
<protein>
    <submittedName>
        <fullName evidence="2">Uncharacterized protein</fullName>
    </submittedName>
</protein>
<feature type="transmembrane region" description="Helical" evidence="1">
    <location>
        <begin position="121"/>
        <end position="145"/>
    </location>
</feature>
<evidence type="ECO:0000313" key="2">
    <source>
        <dbReference type="EMBL" id="KAH1083286.1"/>
    </source>
</evidence>
<reference evidence="2 3" key="1">
    <citation type="journal article" date="2021" name="Plant Biotechnol. J.">
        <title>Multi-omics assisted identification of the key and species-specific regulatory components of drought-tolerant mechanisms in Gossypium stocksii.</title>
        <authorList>
            <person name="Yu D."/>
            <person name="Ke L."/>
            <person name="Zhang D."/>
            <person name="Wu Y."/>
            <person name="Sun Y."/>
            <person name="Mei J."/>
            <person name="Sun J."/>
            <person name="Sun Y."/>
        </authorList>
    </citation>
    <scope>NUCLEOTIDE SEQUENCE [LARGE SCALE GENOMIC DNA]</scope>
    <source>
        <strain evidence="3">cv. E1</strain>
        <tissue evidence="2">Leaf</tissue>
    </source>
</reference>
<name>A0A9D4A1Q6_9ROSI</name>
<dbReference type="EMBL" id="JAIQCV010000007">
    <property type="protein sequence ID" value="KAH1083286.1"/>
    <property type="molecule type" value="Genomic_DNA"/>
</dbReference>
<comment type="caution">
    <text evidence="2">The sequence shown here is derived from an EMBL/GenBank/DDBJ whole genome shotgun (WGS) entry which is preliminary data.</text>
</comment>